<reference evidence="2" key="1">
    <citation type="submission" date="2022-11" db="UniProtKB">
        <authorList>
            <consortium name="WormBaseParasite"/>
        </authorList>
    </citation>
    <scope>IDENTIFICATION</scope>
</reference>
<evidence type="ECO:0000313" key="2">
    <source>
        <dbReference type="WBParaSite" id="ES5_v2.g8128.t1"/>
    </source>
</evidence>
<accession>A0AC34GTP3</accession>
<dbReference type="Proteomes" id="UP000887579">
    <property type="component" value="Unplaced"/>
</dbReference>
<dbReference type="WBParaSite" id="ES5_v2.g8128.t1">
    <property type="protein sequence ID" value="ES5_v2.g8128.t1"/>
    <property type="gene ID" value="ES5_v2.g8128"/>
</dbReference>
<protein>
    <submittedName>
        <fullName evidence="2">GH18 domain-containing protein</fullName>
    </submittedName>
</protein>
<organism evidence="1 2">
    <name type="scientific">Panagrolaimus sp. ES5</name>
    <dbReference type="NCBI Taxonomy" id="591445"/>
    <lineage>
        <taxon>Eukaryota</taxon>
        <taxon>Metazoa</taxon>
        <taxon>Ecdysozoa</taxon>
        <taxon>Nematoda</taxon>
        <taxon>Chromadorea</taxon>
        <taxon>Rhabditida</taxon>
        <taxon>Tylenchina</taxon>
        <taxon>Panagrolaimomorpha</taxon>
        <taxon>Panagrolaimoidea</taxon>
        <taxon>Panagrolaimidae</taxon>
        <taxon>Panagrolaimus</taxon>
    </lineage>
</organism>
<evidence type="ECO:0000313" key="1">
    <source>
        <dbReference type="Proteomes" id="UP000887579"/>
    </source>
</evidence>
<proteinExistence type="predicted"/>
<name>A0AC34GTP3_9BILA</name>
<sequence length="336" mass="37195">MFLKIYICVFCFAFLNQVASAKEYIRGCYFSNWAHYRQGIGKYEPEDYIPGLCTHIFFAFGKLSTDFTVTAFDPEDLPSGANGGYFARINALKLKQPGLKTLLSIGGWNAGTENFKDLKNVSNEKLVTIATASDPAKIDAGYDVPEIAKYVDFVNVMTYDFHGSWEQKTGQNSPLYALEGDSTKFNTADAMKEWKEKGMPSKKLILGIATYGRGWILNDPSDSKCGAPGSAAPGKEFTNSAGLAAYYEICKMNGNRKWDNSQKVPYIVKDNLWYGYDDVESVSGKMKWLKENGFGGAFVWALDMDDFNGICDGGKRYPLLNAINDGLGGKEITVTN</sequence>